<name>A0A0E0K2V3_ORYPU</name>
<proteinExistence type="predicted"/>
<dbReference type="InterPro" id="IPR056254">
    <property type="entry name" value="At5g58720/SDE5-like_UBA-like"/>
</dbReference>
<feature type="domain" description="DUF1771" evidence="2">
    <location>
        <begin position="359"/>
        <end position="424"/>
    </location>
</feature>
<feature type="region of interest" description="Disordered" evidence="1">
    <location>
        <begin position="63"/>
        <end position="82"/>
    </location>
</feature>
<dbReference type="AlphaFoldDB" id="A0A0E0K2V3"/>
<dbReference type="InterPro" id="IPR036063">
    <property type="entry name" value="Smr_dom_sf"/>
</dbReference>
<dbReference type="InterPro" id="IPR013899">
    <property type="entry name" value="DUF1771"/>
</dbReference>
<dbReference type="SMART" id="SM01162">
    <property type="entry name" value="DUF1771"/>
    <property type="match status" value="1"/>
</dbReference>
<dbReference type="Gene3D" id="3.30.1370.110">
    <property type="match status" value="1"/>
</dbReference>
<dbReference type="Pfam" id="PF24767">
    <property type="entry name" value="UBA_At5g58720"/>
    <property type="match status" value="1"/>
</dbReference>
<dbReference type="EnsemblPlants" id="OPUNC02G23270.3">
    <property type="protein sequence ID" value="OPUNC02G23270.3"/>
    <property type="gene ID" value="OPUNC02G23270"/>
</dbReference>
<evidence type="ECO:0000259" key="2">
    <source>
        <dbReference type="SMART" id="SM01162"/>
    </source>
</evidence>
<dbReference type="Proteomes" id="UP000026962">
    <property type="component" value="Chromosome 2"/>
</dbReference>
<protein>
    <recommendedName>
        <fullName evidence="2">DUF1771 domain-containing protein</fullName>
    </recommendedName>
</protein>
<organism evidence="3">
    <name type="scientific">Oryza punctata</name>
    <name type="common">Red rice</name>
    <dbReference type="NCBI Taxonomy" id="4537"/>
    <lineage>
        <taxon>Eukaryota</taxon>
        <taxon>Viridiplantae</taxon>
        <taxon>Streptophyta</taxon>
        <taxon>Embryophyta</taxon>
        <taxon>Tracheophyta</taxon>
        <taxon>Spermatophyta</taxon>
        <taxon>Magnoliopsida</taxon>
        <taxon>Liliopsida</taxon>
        <taxon>Poales</taxon>
        <taxon>Poaceae</taxon>
        <taxon>BOP clade</taxon>
        <taxon>Oryzoideae</taxon>
        <taxon>Oryzeae</taxon>
        <taxon>Oryzinae</taxon>
        <taxon>Oryza</taxon>
    </lineage>
</organism>
<keyword evidence="4" id="KW-1185">Reference proteome</keyword>
<reference evidence="3" key="2">
    <citation type="submission" date="2018-05" db="EMBL/GenBank/DDBJ databases">
        <title>OpunRS2 (Oryza punctata Reference Sequence Version 2).</title>
        <authorList>
            <person name="Zhang J."/>
            <person name="Kudrna D."/>
            <person name="Lee S."/>
            <person name="Talag J."/>
            <person name="Welchert J."/>
            <person name="Wing R.A."/>
        </authorList>
    </citation>
    <scope>NUCLEOTIDE SEQUENCE [LARGE SCALE GENOMIC DNA]</scope>
</reference>
<dbReference type="eggNOG" id="KOG2401">
    <property type="taxonomic scope" value="Eukaryota"/>
</dbReference>
<dbReference type="OMA" id="FKMGQKR"/>
<dbReference type="Pfam" id="PF08590">
    <property type="entry name" value="DUF1771"/>
    <property type="match status" value="1"/>
</dbReference>
<evidence type="ECO:0000313" key="4">
    <source>
        <dbReference type="Proteomes" id="UP000026962"/>
    </source>
</evidence>
<reference evidence="3" key="1">
    <citation type="submission" date="2015-04" db="UniProtKB">
        <authorList>
            <consortium name="EnsemblPlants"/>
        </authorList>
    </citation>
    <scope>IDENTIFICATION</scope>
</reference>
<sequence>MDLRHSQTPSSDDETRALNALLDAFSSAFSLDDIATAYCRANGDVNRAGDLLTELELPTAKSNEVDSSVGTIHPPSGKAIEENCTESSGQARSREKLQKSSASFGTVSSILGKGSTRATVPLNRASGKEKPPMVELPEYMRDDFNGKADKSDSAPKRETLNNRDIEEFLFSMLGEGFKLSMDMIREVLGSCGYDIKKSMEELMSVSTKDTGKKAEDKHYDAAGQCSSTKGSCLESQSTLRFLLLLFIIGLFLSSHHEGYAYFTFIDTLLCRNGSAYSLRGKRHSSSQISPGELLESIFTVPERSEEEPIGKRYELGANRNRVPDQKPVVEPLEDISSDTKPYPVKVILSKELVAHNEEDYQNYRRAAKQHWDMMKQYYEKAVDAFREGNQKEVEYLLGQGKHYYMMARLADEKSSAEIVKSKKVESKNELCLDLRGQDPANVANLVRLHLRQLSNIPSFEYLKVITGAEDGSFKSGQRRRKVMKYLEKKSIVWTEEESNPGTIFIPINQKQDQQD</sequence>
<accession>A0A0E0K2V3</accession>
<dbReference type="Gramene" id="OPUNC02G23270.3">
    <property type="protein sequence ID" value="OPUNC02G23270.3"/>
    <property type="gene ID" value="OPUNC02G23270"/>
</dbReference>
<evidence type="ECO:0000313" key="3">
    <source>
        <dbReference type="EnsemblPlants" id="OPUNC02G23270.3"/>
    </source>
</evidence>
<dbReference type="PANTHER" id="PTHR47872:SF1">
    <property type="entry name" value="NUCLEAR RNA EXPORT FACTOR SDE5-RELATED"/>
    <property type="match status" value="1"/>
</dbReference>
<dbReference type="PANTHER" id="PTHR47872">
    <property type="entry name" value="NUCLEAR RNA EXPORT FACTOR SDE5-RELATED"/>
    <property type="match status" value="1"/>
</dbReference>
<dbReference type="STRING" id="4537.A0A0E0K2V3"/>
<evidence type="ECO:0000256" key="1">
    <source>
        <dbReference type="SAM" id="MobiDB-lite"/>
    </source>
</evidence>